<gene>
    <name evidence="1" type="primary">ycf80</name>
</gene>
<accession>A0A1Z1ME77</accession>
<keyword evidence="1" id="KW-0934">Plastid</keyword>
<evidence type="ECO:0000313" key="1">
    <source>
        <dbReference type="EMBL" id="ARW64330.1"/>
    </source>
</evidence>
<dbReference type="RefSeq" id="YP_009395350.1">
    <property type="nucleotide sequence ID" value="NC_035277.1"/>
</dbReference>
<reference evidence="1" key="1">
    <citation type="journal article" date="2017" name="J. Phycol.">
        <title>Analysis of chloroplast genomes and a supermatrix inform reclassification of the Rhodomelaceae (Rhodophyta).</title>
        <authorList>
            <person name="Diaz-Tapia P."/>
            <person name="Maggs C.A."/>
            <person name="West J.A."/>
            <person name="Verbruggen H."/>
        </authorList>
    </citation>
    <scope>NUCLEOTIDE SEQUENCE</scope>
    <source>
        <strain evidence="1">PD763</strain>
    </source>
</reference>
<dbReference type="EMBL" id="MF101432">
    <property type="protein sequence ID" value="ARW64330.1"/>
    <property type="molecule type" value="Genomic_DNA"/>
</dbReference>
<evidence type="ECO:0008006" key="2">
    <source>
        <dbReference type="Google" id="ProtNLM"/>
    </source>
</evidence>
<dbReference type="AlphaFoldDB" id="A0A1Z1ME77"/>
<sequence>MILSNFILFFVYQKKQSTNFLLRQRNQITYNMVLRNRSINCNQSLFAISNQDVENSSELYSSNKFDNKLISRNLWQKLTNKYLQETIFLSYANDFSFNYLNKLKKMGLSVYDSTQHRFFLYKFSKDLIDGKININHKNHNDLLVNGLENKKNVYVKYTWLKKFNLNRFNFQYKIPKTVNHYRFPVINNSLPFFVLVNTANEIIMSESVNELSKSLNHTRFHKSLNTNFSNLNNNKNTYACLLFVNYEDAVEYKNDIMYKNRKSTRSLDIEIIPSNMNLYYRLKQSYQDHVDFRVIPDLNEIRYLTNKYSRYRHVSFHNKQKYGYGFFQGQPLYQIKSPDINYNTKKVLESKDLFFFRDLKKYSNLNTYFLNYTTAMNAWQQLVKENSALKLTKDPQILVSNLEFFIEDKQNTKFSNDLIFLPSLKNYIFLKQYLQCSFKDPYRSQSWFVNQSTYLKTLCHRIFWSLTSKQLSNW</sequence>
<keyword evidence="1" id="KW-0150">Chloroplast</keyword>
<name>A0A1Z1ME77_9FLOR</name>
<organism evidence="1">
    <name type="scientific">Polysiphonia infestans</name>
    <dbReference type="NCBI Taxonomy" id="2006978"/>
    <lineage>
        <taxon>Eukaryota</taxon>
        <taxon>Rhodophyta</taxon>
        <taxon>Florideophyceae</taxon>
        <taxon>Rhodymeniophycidae</taxon>
        <taxon>Ceramiales</taxon>
        <taxon>Rhodomelaceae</taxon>
        <taxon>Polysiphonioideae</taxon>
        <taxon>Polysiphonia</taxon>
    </lineage>
</organism>
<geneLocation type="chloroplast" evidence="1"/>
<dbReference type="GeneID" id="33357363"/>
<protein>
    <recommendedName>
        <fullName evidence="2">Ycf80</fullName>
    </recommendedName>
</protein>
<proteinExistence type="predicted"/>